<dbReference type="InterPro" id="IPR000490">
    <property type="entry name" value="Glyco_hydro_17"/>
</dbReference>
<sequence length="339" mass="37301">MARGRILALLVLCLLCTMHSPTIEAQTDIGVNYGLLGDNLPPPPEVIQMFQRYNIRKVRLFEPIHAVLEALRGKQIDLLLGTRNEHIPVLASSLENAQAWFNTNVQPYIKDVNIRYITVGNEVVPGQFSESILPAIQNIQQILNANGLGGIKATTVVHQGVLGASFPPSAAAFSEASIGFMTGICKYLESQNAPLLVNVYPYFAHANDPVNVRLDYALFTATEPVVRDGSLSYTNLFDAILDGFYWALEKVGVTKVSLVVSETGWPSAGFGSFTTPPLAGTYNKNFRNHVRSNRGTPKKPGQPIEGYIFAMFNENQKPAGIEQNFGLFYPDKSAVYEMF</sequence>
<dbReference type="PROSITE" id="PS00587">
    <property type="entry name" value="GLYCOSYL_HYDROL_F17"/>
    <property type="match status" value="1"/>
</dbReference>
<comment type="caution">
    <text evidence="7">The sequence shown here is derived from an EMBL/GenBank/DDBJ whole genome shotgun (WGS) entry which is preliminary data.</text>
</comment>
<name>A0AAN8UL41_9MAGN</name>
<proteinExistence type="inferred from homology"/>
<keyword evidence="6" id="KW-0732">Signal</keyword>
<dbReference type="Proteomes" id="UP001370490">
    <property type="component" value="Unassembled WGS sequence"/>
</dbReference>
<keyword evidence="8" id="KW-1185">Reference proteome</keyword>
<dbReference type="EMBL" id="JBAMMX010000027">
    <property type="protein sequence ID" value="KAK6912472.1"/>
    <property type="molecule type" value="Genomic_DNA"/>
</dbReference>
<evidence type="ECO:0000256" key="6">
    <source>
        <dbReference type="SAM" id="SignalP"/>
    </source>
</evidence>
<protein>
    <submittedName>
        <fullName evidence="7">Glycoside hydrolase family 17</fullName>
    </submittedName>
</protein>
<dbReference type="PANTHER" id="PTHR32227">
    <property type="entry name" value="GLUCAN ENDO-1,3-BETA-GLUCOSIDASE BG1-RELATED-RELATED"/>
    <property type="match status" value="1"/>
</dbReference>
<gene>
    <name evidence="7" type="ORF">RJ641_022073</name>
</gene>
<evidence type="ECO:0000256" key="5">
    <source>
        <dbReference type="RuleBase" id="RU004336"/>
    </source>
</evidence>
<dbReference type="Gene3D" id="3.20.20.80">
    <property type="entry name" value="Glycosidases"/>
    <property type="match status" value="1"/>
</dbReference>
<dbReference type="AlphaFoldDB" id="A0AAN8UL41"/>
<keyword evidence="2 5" id="KW-0378">Hydrolase</keyword>
<evidence type="ECO:0000256" key="3">
    <source>
        <dbReference type="ARBA" id="ARBA00023295"/>
    </source>
</evidence>
<evidence type="ECO:0000313" key="8">
    <source>
        <dbReference type="Proteomes" id="UP001370490"/>
    </source>
</evidence>
<evidence type="ECO:0000313" key="7">
    <source>
        <dbReference type="EMBL" id="KAK6912472.1"/>
    </source>
</evidence>
<evidence type="ECO:0000256" key="2">
    <source>
        <dbReference type="ARBA" id="ARBA00022801"/>
    </source>
</evidence>
<evidence type="ECO:0000256" key="4">
    <source>
        <dbReference type="RuleBase" id="RU004335"/>
    </source>
</evidence>
<dbReference type="Pfam" id="PF00332">
    <property type="entry name" value="Glyco_hydro_17"/>
    <property type="match status" value="1"/>
</dbReference>
<feature type="signal peptide" evidence="6">
    <location>
        <begin position="1"/>
        <end position="25"/>
    </location>
</feature>
<dbReference type="GO" id="GO:0004553">
    <property type="term" value="F:hydrolase activity, hydrolyzing O-glycosyl compounds"/>
    <property type="evidence" value="ECO:0007669"/>
    <property type="project" value="InterPro"/>
</dbReference>
<dbReference type="InterPro" id="IPR044965">
    <property type="entry name" value="Glyco_hydro_17_plant"/>
</dbReference>
<comment type="similarity">
    <text evidence="1 4">Belongs to the glycosyl hydrolase 17 family.</text>
</comment>
<dbReference type="InterPro" id="IPR017853">
    <property type="entry name" value="GH"/>
</dbReference>
<organism evidence="7 8">
    <name type="scientific">Dillenia turbinata</name>
    <dbReference type="NCBI Taxonomy" id="194707"/>
    <lineage>
        <taxon>Eukaryota</taxon>
        <taxon>Viridiplantae</taxon>
        <taxon>Streptophyta</taxon>
        <taxon>Embryophyta</taxon>
        <taxon>Tracheophyta</taxon>
        <taxon>Spermatophyta</taxon>
        <taxon>Magnoliopsida</taxon>
        <taxon>eudicotyledons</taxon>
        <taxon>Gunneridae</taxon>
        <taxon>Pentapetalae</taxon>
        <taxon>Dilleniales</taxon>
        <taxon>Dilleniaceae</taxon>
        <taxon>Dillenia</taxon>
    </lineage>
</organism>
<keyword evidence="3 5" id="KW-0326">Glycosidase</keyword>
<reference evidence="7 8" key="1">
    <citation type="submission" date="2023-12" db="EMBL/GenBank/DDBJ databases">
        <title>A high-quality genome assembly for Dillenia turbinata (Dilleniales).</title>
        <authorList>
            <person name="Chanderbali A."/>
        </authorList>
    </citation>
    <scope>NUCLEOTIDE SEQUENCE [LARGE SCALE GENOMIC DNA]</scope>
    <source>
        <strain evidence="7">LSX21</strain>
        <tissue evidence="7">Leaf</tissue>
    </source>
</reference>
<accession>A0AAN8UL41</accession>
<dbReference type="FunFam" id="3.20.20.80:FF:000010">
    <property type="entry name" value="glucan endo-1,3-beta-glucosidase, basic"/>
    <property type="match status" value="1"/>
</dbReference>
<feature type="chain" id="PRO_5042899474" evidence="6">
    <location>
        <begin position="26"/>
        <end position="339"/>
    </location>
</feature>
<dbReference type="GO" id="GO:0005975">
    <property type="term" value="P:carbohydrate metabolic process"/>
    <property type="evidence" value="ECO:0007669"/>
    <property type="project" value="InterPro"/>
</dbReference>
<dbReference type="SUPFAM" id="SSF51445">
    <property type="entry name" value="(Trans)glycosidases"/>
    <property type="match status" value="1"/>
</dbReference>
<evidence type="ECO:0000256" key="1">
    <source>
        <dbReference type="ARBA" id="ARBA00008773"/>
    </source>
</evidence>